<dbReference type="GO" id="GO:0005743">
    <property type="term" value="C:mitochondrial inner membrane"/>
    <property type="evidence" value="ECO:0007669"/>
    <property type="project" value="UniProtKB-SubCell"/>
</dbReference>
<accession>A0AAF0AXJ2</accession>
<keyword evidence="3 12" id="KW-0813">Transport</keyword>
<proteinExistence type="inferred from homology"/>
<evidence type="ECO:0000256" key="6">
    <source>
        <dbReference type="ARBA" id="ARBA00022833"/>
    </source>
</evidence>
<dbReference type="GeneID" id="80876340"/>
<evidence type="ECO:0000256" key="4">
    <source>
        <dbReference type="ARBA" id="ARBA00022723"/>
    </source>
</evidence>
<keyword evidence="5 12" id="KW-0999">Mitochondrion inner membrane</keyword>
<keyword evidence="11 12" id="KW-0143">Chaperone</keyword>
<evidence type="ECO:0000256" key="9">
    <source>
        <dbReference type="ARBA" id="ARBA00023128"/>
    </source>
</evidence>
<keyword evidence="7 12" id="KW-0653">Protein transport</keyword>
<dbReference type="GO" id="GO:0046872">
    <property type="term" value="F:metal ion binding"/>
    <property type="evidence" value="ECO:0007669"/>
    <property type="project" value="UniProtKB-KW"/>
</dbReference>
<evidence type="ECO:0000256" key="3">
    <source>
        <dbReference type="ARBA" id="ARBA00022448"/>
    </source>
</evidence>
<keyword evidence="5 12" id="KW-0472">Membrane</keyword>
<dbReference type="InterPro" id="IPR035427">
    <property type="entry name" value="Tim10-like_dom_sf"/>
</dbReference>
<dbReference type="SUPFAM" id="SSF144122">
    <property type="entry name" value="Tim10-like"/>
    <property type="match status" value="1"/>
</dbReference>
<comment type="subunit">
    <text evidence="12">Heterohexamer.</text>
</comment>
<comment type="subcellular location">
    <subcellularLocation>
        <location evidence="1 12">Mitochondrion inner membrane</location>
        <topology evidence="1 12">Peripheral membrane protein</topology>
        <orientation evidence="1 12">Intermembrane side</orientation>
    </subcellularLocation>
</comment>
<keyword evidence="10 12" id="KW-1015">Disulfide bond</keyword>
<keyword evidence="15" id="KW-1185">Reference proteome</keyword>
<dbReference type="FunFam" id="1.10.287.810:FF:000001">
    <property type="entry name" value="mitochondrial import inner membrane translocase subunit TIM13"/>
    <property type="match status" value="1"/>
</dbReference>
<dbReference type="EMBL" id="CP115612">
    <property type="protein sequence ID" value="WBW73879.1"/>
    <property type="molecule type" value="Genomic_DNA"/>
</dbReference>
<comment type="similarity">
    <text evidence="2 12">Belongs to the small Tim family.</text>
</comment>
<comment type="domain">
    <text evidence="12">The twin CX3C motif contains 4 conserved Cys residues that form 2 disulfide bonds in the mitochondrial intermembrane space.</text>
</comment>
<dbReference type="Gene3D" id="1.10.287.810">
    <property type="entry name" value="Mitochondrial import inner membrane translocase subunit tim13 like domains"/>
    <property type="match status" value="1"/>
</dbReference>
<evidence type="ECO:0000259" key="13">
    <source>
        <dbReference type="Pfam" id="PF02953"/>
    </source>
</evidence>
<dbReference type="Proteomes" id="UP001212411">
    <property type="component" value="Chromosome 2"/>
</dbReference>
<keyword evidence="6" id="KW-0862">Zinc</keyword>
<evidence type="ECO:0000256" key="5">
    <source>
        <dbReference type="ARBA" id="ARBA00022792"/>
    </source>
</evidence>
<evidence type="ECO:0000313" key="14">
    <source>
        <dbReference type="EMBL" id="WBW73879.1"/>
    </source>
</evidence>
<evidence type="ECO:0000256" key="8">
    <source>
        <dbReference type="ARBA" id="ARBA00023010"/>
    </source>
</evidence>
<dbReference type="Pfam" id="PF02953">
    <property type="entry name" value="zf-Tim10_DDP"/>
    <property type="match status" value="1"/>
</dbReference>
<keyword evidence="8 12" id="KW-0811">Translocation</keyword>
<dbReference type="GO" id="GO:0015031">
    <property type="term" value="P:protein transport"/>
    <property type="evidence" value="ECO:0007669"/>
    <property type="project" value="UniProtKB-KW"/>
</dbReference>
<dbReference type="AlphaFoldDB" id="A0AAF0AXJ2"/>
<name>A0AAF0AXJ2_9SCHI</name>
<evidence type="ECO:0000256" key="10">
    <source>
        <dbReference type="ARBA" id="ARBA00023157"/>
    </source>
</evidence>
<dbReference type="KEGG" id="som:SOMG_02860"/>
<evidence type="ECO:0000256" key="12">
    <source>
        <dbReference type="RuleBase" id="RU367043"/>
    </source>
</evidence>
<reference evidence="14 15" key="1">
    <citation type="journal article" date="2023" name="G3 (Bethesda)">
        <title>A high-quality reference genome for the fission yeast Schizosaccharomyces osmophilus.</title>
        <authorList>
            <person name="Jia G.S."/>
            <person name="Zhang W.C."/>
            <person name="Liang Y."/>
            <person name="Liu X.H."/>
            <person name="Rhind N."/>
            <person name="Pidoux A."/>
            <person name="Brysch-Herzberg M."/>
            <person name="Du L.L."/>
        </authorList>
    </citation>
    <scope>NUCLEOTIDE SEQUENCE [LARGE SCALE GENOMIC DNA]</scope>
    <source>
        <strain evidence="14 15">CBS 15793</strain>
    </source>
</reference>
<keyword evidence="4" id="KW-0479">Metal-binding</keyword>
<evidence type="ECO:0000256" key="11">
    <source>
        <dbReference type="ARBA" id="ARBA00023186"/>
    </source>
</evidence>
<dbReference type="GO" id="GO:0042719">
    <property type="term" value="C:mitochondrial intermembrane space chaperone complex"/>
    <property type="evidence" value="ECO:0007669"/>
    <property type="project" value="UniProtKB-ARBA"/>
</dbReference>
<evidence type="ECO:0000256" key="7">
    <source>
        <dbReference type="ARBA" id="ARBA00022927"/>
    </source>
</evidence>
<dbReference type="GO" id="GO:0045039">
    <property type="term" value="P:protein insertion into mitochondrial inner membrane"/>
    <property type="evidence" value="ECO:0007669"/>
    <property type="project" value="UniProtKB-ARBA"/>
</dbReference>
<sequence length="95" mass="10660">MGIFGGNSGPTVSPEDKKNVFMKQIRQELAVAQAGELISKINESCFDKCVTQPGSSFSDNEKACVSKCMERYMDAWNVVSRTYISRMQNEQKNIQ</sequence>
<evidence type="ECO:0000256" key="1">
    <source>
        <dbReference type="ARBA" id="ARBA00004137"/>
    </source>
</evidence>
<organism evidence="14 15">
    <name type="scientific">Schizosaccharomyces osmophilus</name>
    <dbReference type="NCBI Taxonomy" id="2545709"/>
    <lineage>
        <taxon>Eukaryota</taxon>
        <taxon>Fungi</taxon>
        <taxon>Dikarya</taxon>
        <taxon>Ascomycota</taxon>
        <taxon>Taphrinomycotina</taxon>
        <taxon>Schizosaccharomycetes</taxon>
        <taxon>Schizosaccharomycetales</taxon>
        <taxon>Schizosaccharomycetaceae</taxon>
        <taxon>Schizosaccharomyces</taxon>
    </lineage>
</organism>
<comment type="function">
    <text evidence="12">Mitochondrial intermembrane chaperone that participates in the import and insertion of some multi-pass transmembrane proteins into the mitochondrial inner membrane. Also required for the transfer of beta-barrel precursors from the TOM complex to the sorting and assembly machinery (SAM complex) of the outer membrane. Acts as a chaperone-like protein that protects the hydrophobic precursors from aggregation and guide them through the mitochondrial intermembrane space.</text>
</comment>
<feature type="domain" description="Tim10-like" evidence="13">
    <location>
        <begin position="23"/>
        <end position="84"/>
    </location>
</feature>
<keyword evidence="9 12" id="KW-0496">Mitochondrion</keyword>
<dbReference type="RefSeq" id="XP_056038122.1">
    <property type="nucleotide sequence ID" value="XM_056181651.1"/>
</dbReference>
<gene>
    <name evidence="14" type="primary">tim13</name>
    <name evidence="14" type="ORF">SOMG_02860</name>
</gene>
<dbReference type="InterPro" id="IPR004217">
    <property type="entry name" value="Tim10-like"/>
</dbReference>
<evidence type="ECO:0000256" key="2">
    <source>
        <dbReference type="ARBA" id="ARBA00006720"/>
    </source>
</evidence>
<evidence type="ECO:0000313" key="15">
    <source>
        <dbReference type="Proteomes" id="UP001212411"/>
    </source>
</evidence>
<protein>
    <recommendedName>
        <fullName evidence="12">Mitochondrial import inner membrane translocase subunit</fullName>
    </recommendedName>
</protein>